<keyword evidence="1" id="KW-0812">Transmembrane</keyword>
<evidence type="ECO:0000256" key="1">
    <source>
        <dbReference type="SAM" id="Phobius"/>
    </source>
</evidence>
<reference evidence="2 3" key="1">
    <citation type="submission" date="2016-12" db="EMBL/GenBank/DDBJ databases">
        <authorList>
            <person name="Song W.-J."/>
            <person name="Kurnit D.M."/>
        </authorList>
    </citation>
    <scope>NUCLEOTIDE SEQUENCE [LARGE SCALE GENOMIC DNA]</scope>
    <source>
        <strain evidence="2 3">CGB1038-1_S1</strain>
    </source>
</reference>
<gene>
    <name evidence="2" type="ORF">BTN92_12670</name>
</gene>
<dbReference type="RefSeq" id="WP_062804789.1">
    <property type="nucleotide sequence ID" value="NZ_CABMMO010000014.1"/>
</dbReference>
<sequence length="124" mass="13850">MPILKSANPLKAISLLVIGALGTAISVLHITCIYIFHMGVADPNIPLFRFFEKFASATSSILHISSDNLYLSSLSLFIIFSIIGLFFNIFTNNNKLISIWILGINLLFSLPTLFYFFVAWGMNQ</sequence>
<evidence type="ECO:0000313" key="2">
    <source>
        <dbReference type="EMBL" id="ONN41437.1"/>
    </source>
</evidence>
<organism evidence="2 3">
    <name type="scientific">Enterococcus mundtii</name>
    <dbReference type="NCBI Taxonomy" id="53346"/>
    <lineage>
        <taxon>Bacteria</taxon>
        <taxon>Bacillati</taxon>
        <taxon>Bacillota</taxon>
        <taxon>Bacilli</taxon>
        <taxon>Lactobacillales</taxon>
        <taxon>Enterococcaceae</taxon>
        <taxon>Enterococcus</taxon>
    </lineage>
</organism>
<evidence type="ECO:0000313" key="3">
    <source>
        <dbReference type="Proteomes" id="UP000189299"/>
    </source>
</evidence>
<keyword evidence="1" id="KW-0472">Membrane</keyword>
<comment type="caution">
    <text evidence="2">The sequence shown here is derived from an EMBL/GenBank/DDBJ whole genome shotgun (WGS) entry which is preliminary data.</text>
</comment>
<proteinExistence type="predicted"/>
<name>A0A1V2UDR6_ENTMU</name>
<dbReference type="AlphaFoldDB" id="A0A1V2UDR6"/>
<feature type="transmembrane region" description="Helical" evidence="1">
    <location>
        <begin position="69"/>
        <end position="90"/>
    </location>
</feature>
<keyword evidence="1" id="KW-1133">Transmembrane helix</keyword>
<accession>A0A1V2UDR6</accession>
<feature type="transmembrane region" description="Helical" evidence="1">
    <location>
        <begin position="97"/>
        <end position="118"/>
    </location>
</feature>
<feature type="transmembrane region" description="Helical" evidence="1">
    <location>
        <begin position="12"/>
        <end position="36"/>
    </location>
</feature>
<dbReference type="Proteomes" id="UP000189299">
    <property type="component" value="Unassembled WGS sequence"/>
</dbReference>
<dbReference type="EMBL" id="MSTR01000014">
    <property type="protein sequence ID" value="ONN41437.1"/>
    <property type="molecule type" value="Genomic_DNA"/>
</dbReference>
<protein>
    <submittedName>
        <fullName evidence="2">Uncharacterized protein</fullName>
    </submittedName>
</protein>